<reference evidence="3 4" key="1">
    <citation type="submission" date="2019-04" db="EMBL/GenBank/DDBJ databases">
        <authorList>
            <person name="Feng G."/>
            <person name="Zhang J."/>
            <person name="Zhu H."/>
        </authorList>
    </citation>
    <scope>NUCLEOTIDE SEQUENCE [LARGE SCALE GENOMIC DNA]</scope>
    <source>
        <strain evidence="3 4">9PBR-1</strain>
    </source>
</reference>
<sequence>MPTLEPRWQRYLDRIQYAGPLATSLPVLRALQAAHLFHVPFENLDIHRGQPIHLTHSYEKVVEAGRGGFCYELNGVFYELLTALGFTARLISARVFSSATTFGPEFDHMAILVTLPEGEYLVDVGFGEFTQGPLANQLGLVQTDPRGHFVLEQYDATYRVVSKLSGEGQVPEYLFTTTARTLPDFAAMCRYHQTSPASHFTQKRLCSLATETGRVTISGTTLKITQGELVEERILPDEAEFNEALARYFNVRL</sequence>
<dbReference type="PANTHER" id="PTHR11786">
    <property type="entry name" value="N-HYDROXYARYLAMINE O-ACETYLTRANSFERASE"/>
    <property type="match status" value="1"/>
</dbReference>
<dbReference type="AlphaFoldDB" id="A0A4Z0PZ93"/>
<dbReference type="OrthoDB" id="7181050at2"/>
<keyword evidence="4" id="KW-1185">Reference proteome</keyword>
<comment type="caution">
    <text evidence="3">The sequence shown here is derived from an EMBL/GenBank/DDBJ whole genome shotgun (WGS) entry which is preliminary data.</text>
</comment>
<comment type="similarity">
    <text evidence="1 2">Belongs to the arylamine N-acetyltransferase family.</text>
</comment>
<evidence type="ECO:0000256" key="1">
    <source>
        <dbReference type="ARBA" id="ARBA00006547"/>
    </source>
</evidence>
<dbReference type="EMBL" id="SRMB01000005">
    <property type="protein sequence ID" value="TGE23110.1"/>
    <property type="molecule type" value="Genomic_DNA"/>
</dbReference>
<dbReference type="Pfam" id="PF00797">
    <property type="entry name" value="Acetyltransf_2"/>
    <property type="match status" value="1"/>
</dbReference>
<protein>
    <submittedName>
        <fullName evidence="3">Acetyltransferase</fullName>
    </submittedName>
</protein>
<dbReference type="PRINTS" id="PR01543">
    <property type="entry name" value="ANATRNSFRASE"/>
</dbReference>
<dbReference type="SUPFAM" id="SSF54001">
    <property type="entry name" value="Cysteine proteinases"/>
    <property type="match status" value="1"/>
</dbReference>
<dbReference type="RefSeq" id="WP_135398152.1">
    <property type="nucleotide sequence ID" value="NZ_SRMB01000005.1"/>
</dbReference>
<evidence type="ECO:0000313" key="3">
    <source>
        <dbReference type="EMBL" id="TGE23110.1"/>
    </source>
</evidence>
<dbReference type="Gene3D" id="2.40.128.150">
    <property type="entry name" value="Cysteine proteinases"/>
    <property type="match status" value="1"/>
</dbReference>
<proteinExistence type="inferred from homology"/>
<gene>
    <name evidence="3" type="ORF">E5K02_22425</name>
</gene>
<name>A0A4Z0PZ93_9BACT</name>
<dbReference type="Proteomes" id="UP000298471">
    <property type="component" value="Unassembled WGS sequence"/>
</dbReference>
<organism evidence="3 4">
    <name type="scientific">Hymenobacter metallicola</name>
    <dbReference type="NCBI Taxonomy" id="2563114"/>
    <lineage>
        <taxon>Bacteria</taxon>
        <taxon>Pseudomonadati</taxon>
        <taxon>Bacteroidota</taxon>
        <taxon>Cytophagia</taxon>
        <taxon>Cytophagales</taxon>
        <taxon>Hymenobacteraceae</taxon>
        <taxon>Hymenobacter</taxon>
    </lineage>
</organism>
<dbReference type="InterPro" id="IPR038765">
    <property type="entry name" value="Papain-like_cys_pep_sf"/>
</dbReference>
<dbReference type="PANTHER" id="PTHR11786:SF0">
    <property type="entry name" value="ARYLAMINE N-ACETYLTRANSFERASE 4-RELATED"/>
    <property type="match status" value="1"/>
</dbReference>
<evidence type="ECO:0000313" key="4">
    <source>
        <dbReference type="Proteomes" id="UP000298471"/>
    </source>
</evidence>
<accession>A0A4Z0PZ93</accession>
<dbReference type="GO" id="GO:0016407">
    <property type="term" value="F:acetyltransferase activity"/>
    <property type="evidence" value="ECO:0007669"/>
    <property type="project" value="InterPro"/>
</dbReference>
<evidence type="ECO:0000256" key="2">
    <source>
        <dbReference type="RuleBase" id="RU003452"/>
    </source>
</evidence>
<dbReference type="InterPro" id="IPR001447">
    <property type="entry name" value="Arylamine_N-AcTrfase"/>
</dbReference>
<keyword evidence="3" id="KW-0808">Transferase</keyword>
<dbReference type="Gene3D" id="3.30.2140.10">
    <property type="entry name" value="Arylamine N-acetyltransferase"/>
    <property type="match status" value="1"/>
</dbReference>